<dbReference type="InterPro" id="IPR032710">
    <property type="entry name" value="NTF2-like_dom_sf"/>
</dbReference>
<proteinExistence type="predicted"/>
<feature type="domain" description="SnoaL-like" evidence="1">
    <location>
        <begin position="22"/>
        <end position="118"/>
    </location>
</feature>
<dbReference type="Gene3D" id="3.10.450.50">
    <property type="match status" value="1"/>
</dbReference>
<reference evidence="2 3" key="1">
    <citation type="submission" date="2023-04" db="EMBL/GenBank/DDBJ databases">
        <title>Genome of Basidiobolus ranarum AG-B5.</title>
        <authorList>
            <person name="Stajich J.E."/>
            <person name="Carter-House D."/>
            <person name="Gryganskyi A."/>
        </authorList>
    </citation>
    <scope>NUCLEOTIDE SEQUENCE [LARGE SCALE GENOMIC DNA]</scope>
    <source>
        <strain evidence="2 3">AG-B5</strain>
    </source>
</reference>
<accession>A0ABR2WFE3</accession>
<dbReference type="EMBL" id="JASJQH010002389">
    <property type="protein sequence ID" value="KAK9760232.1"/>
    <property type="molecule type" value="Genomic_DNA"/>
</dbReference>
<evidence type="ECO:0000313" key="3">
    <source>
        <dbReference type="Proteomes" id="UP001479436"/>
    </source>
</evidence>
<evidence type="ECO:0000259" key="1">
    <source>
        <dbReference type="Pfam" id="PF12680"/>
    </source>
</evidence>
<sequence length="123" mass="13629">MSFLKLGDQKALEQDKIKHCLQEYVDGLNAREPSRILQLFAEDAVVHDPVGSEPLTDRQQITGFFETAAKTVKSVSIISPITGSFAKSAAMTIRVELNGGETITSIDVMQFNDQYKITTMKAY</sequence>
<protein>
    <recommendedName>
        <fullName evidence="1">SnoaL-like domain-containing protein</fullName>
    </recommendedName>
</protein>
<comment type="caution">
    <text evidence="2">The sequence shown here is derived from an EMBL/GenBank/DDBJ whole genome shotgun (WGS) entry which is preliminary data.</text>
</comment>
<name>A0ABR2WFE3_9FUNG</name>
<dbReference type="SUPFAM" id="SSF54427">
    <property type="entry name" value="NTF2-like"/>
    <property type="match status" value="1"/>
</dbReference>
<dbReference type="InterPro" id="IPR037401">
    <property type="entry name" value="SnoaL-like"/>
</dbReference>
<keyword evidence="3" id="KW-1185">Reference proteome</keyword>
<dbReference type="Proteomes" id="UP001479436">
    <property type="component" value="Unassembled WGS sequence"/>
</dbReference>
<gene>
    <name evidence="2" type="ORF">K7432_015976</name>
</gene>
<dbReference type="Pfam" id="PF12680">
    <property type="entry name" value="SnoaL_2"/>
    <property type="match status" value="1"/>
</dbReference>
<organism evidence="2 3">
    <name type="scientific">Basidiobolus ranarum</name>
    <dbReference type="NCBI Taxonomy" id="34480"/>
    <lineage>
        <taxon>Eukaryota</taxon>
        <taxon>Fungi</taxon>
        <taxon>Fungi incertae sedis</taxon>
        <taxon>Zoopagomycota</taxon>
        <taxon>Entomophthoromycotina</taxon>
        <taxon>Basidiobolomycetes</taxon>
        <taxon>Basidiobolales</taxon>
        <taxon>Basidiobolaceae</taxon>
        <taxon>Basidiobolus</taxon>
    </lineage>
</organism>
<evidence type="ECO:0000313" key="2">
    <source>
        <dbReference type="EMBL" id="KAK9760232.1"/>
    </source>
</evidence>